<feature type="transmembrane region" description="Helical" evidence="6">
    <location>
        <begin position="501"/>
        <end position="520"/>
    </location>
</feature>
<evidence type="ECO:0000256" key="6">
    <source>
        <dbReference type="SAM" id="Phobius"/>
    </source>
</evidence>
<feature type="transmembrane region" description="Helical" evidence="6">
    <location>
        <begin position="222"/>
        <end position="246"/>
    </location>
</feature>
<feature type="compositionally biased region" description="Basic and acidic residues" evidence="5">
    <location>
        <begin position="539"/>
        <end position="550"/>
    </location>
</feature>
<dbReference type="Proteomes" id="UP000694865">
    <property type="component" value="Unplaced"/>
</dbReference>
<feature type="transmembrane region" description="Helical" evidence="6">
    <location>
        <begin position="168"/>
        <end position="201"/>
    </location>
</feature>
<feature type="transmembrane region" description="Helical" evidence="6">
    <location>
        <begin position="398"/>
        <end position="418"/>
    </location>
</feature>
<comment type="subcellular location">
    <subcellularLocation>
        <location evidence="1">Membrane</location>
        <topology evidence="1">Multi-pass membrane protein</topology>
    </subcellularLocation>
</comment>
<dbReference type="InterPro" id="IPR036259">
    <property type="entry name" value="MFS_trans_sf"/>
</dbReference>
<accession>A0ABM0MZV5</accession>
<dbReference type="PROSITE" id="PS50850">
    <property type="entry name" value="MFS"/>
    <property type="match status" value="1"/>
</dbReference>
<feature type="transmembrane region" description="Helical" evidence="6">
    <location>
        <begin position="341"/>
        <end position="358"/>
    </location>
</feature>
<feature type="domain" description="Major facilitator superfamily (MFS) profile" evidence="7">
    <location>
        <begin position="94"/>
        <end position="525"/>
    </location>
</feature>
<evidence type="ECO:0000259" key="7">
    <source>
        <dbReference type="PROSITE" id="PS50850"/>
    </source>
</evidence>
<feature type="transmembrane region" description="Helical" evidence="6">
    <location>
        <begin position="424"/>
        <end position="446"/>
    </location>
</feature>
<sequence length="562" mass="62848">MTLQFEDILQIIGEFNRFQKIQLCMICIANIPISWLSLSSTFLSASSDHYCRVTGNQTYTPGQSPLKNCTIPYTYSGDVLTWDTCKRYDNNASFLECRHPDDVVTECDKGWVFDRSIYENTVVHEFELVCEWDWMKQLSKSMVGVGQMAGAVVFGQFADIYGRKPLYITGLMLIIVFGVANAFSPCFFLVVIAQFLLAAYGNGVRLTGYVLSIESVGANYRIGCNVMNMVSFSFGYILLAGVAHGLKGNWRHIQLLSGIIFIVFIPYVCFLEESPRWLIQVGNFPRAKKIIKKAAKQNKVVLPENIIMFEKQQPGNNKVNDSLTQYTLIDILKRPRLRLRTLNLCFNWFAVSLVYWAISLNTDTLSGNPYLTFFISGAVEIPSALIYWLLLDKIGRRYMLCGAMVLSGVALVTSGSLSPEYGTVSTAFAMIGKFFSSMAFGITYLFSAEIYPTCVRCDGNDLSLFSLLSRNAGMGISSTSARIGTIIAPFVMLLISKWRPLPFFLMGVCTILAGLLVLLLPETRGQKLPETLEEGELFGRKTSRDDKNTEKSVLISEAENTL</sequence>
<keyword evidence="4 6" id="KW-0472">Membrane</keyword>
<dbReference type="GeneID" id="100371545"/>
<protein>
    <submittedName>
        <fullName evidence="9">Organic cation transporter protein-like</fullName>
    </submittedName>
</protein>
<proteinExistence type="predicted"/>
<reference evidence="9" key="1">
    <citation type="submission" date="2025-08" db="UniProtKB">
        <authorList>
            <consortium name="RefSeq"/>
        </authorList>
    </citation>
    <scope>IDENTIFICATION</scope>
    <source>
        <tissue evidence="9">Testes</tissue>
    </source>
</reference>
<evidence type="ECO:0000256" key="1">
    <source>
        <dbReference type="ARBA" id="ARBA00004141"/>
    </source>
</evidence>
<dbReference type="PANTHER" id="PTHR24064">
    <property type="entry name" value="SOLUTE CARRIER FAMILY 22 MEMBER"/>
    <property type="match status" value="1"/>
</dbReference>
<evidence type="ECO:0000256" key="5">
    <source>
        <dbReference type="SAM" id="MobiDB-lite"/>
    </source>
</evidence>
<keyword evidence="3 6" id="KW-1133">Transmembrane helix</keyword>
<keyword evidence="8" id="KW-1185">Reference proteome</keyword>
<evidence type="ECO:0000256" key="4">
    <source>
        <dbReference type="ARBA" id="ARBA00023136"/>
    </source>
</evidence>
<organism evidence="8 9">
    <name type="scientific">Saccoglossus kowalevskii</name>
    <name type="common">Acorn worm</name>
    <dbReference type="NCBI Taxonomy" id="10224"/>
    <lineage>
        <taxon>Eukaryota</taxon>
        <taxon>Metazoa</taxon>
        <taxon>Hemichordata</taxon>
        <taxon>Enteropneusta</taxon>
        <taxon>Harrimaniidae</taxon>
        <taxon>Saccoglossus</taxon>
    </lineage>
</organism>
<dbReference type="Pfam" id="PF00083">
    <property type="entry name" value="Sugar_tr"/>
    <property type="match status" value="1"/>
</dbReference>
<feature type="region of interest" description="Disordered" evidence="5">
    <location>
        <begin position="539"/>
        <end position="562"/>
    </location>
</feature>
<dbReference type="CDD" id="cd17317">
    <property type="entry name" value="MFS_SLC22"/>
    <property type="match status" value="1"/>
</dbReference>
<dbReference type="Gene3D" id="1.20.1250.20">
    <property type="entry name" value="MFS general substrate transporter like domains"/>
    <property type="match status" value="1"/>
</dbReference>
<feature type="transmembrane region" description="Helical" evidence="6">
    <location>
        <begin position="472"/>
        <end position="495"/>
    </location>
</feature>
<dbReference type="SUPFAM" id="SSF103473">
    <property type="entry name" value="MFS general substrate transporter"/>
    <property type="match status" value="1"/>
</dbReference>
<evidence type="ECO:0000256" key="2">
    <source>
        <dbReference type="ARBA" id="ARBA00022692"/>
    </source>
</evidence>
<dbReference type="InterPro" id="IPR020846">
    <property type="entry name" value="MFS_dom"/>
</dbReference>
<feature type="transmembrane region" description="Helical" evidence="6">
    <location>
        <begin position="370"/>
        <end position="391"/>
    </location>
</feature>
<keyword evidence="2 6" id="KW-0812">Transmembrane</keyword>
<dbReference type="RefSeq" id="XP_006825546.1">
    <property type="nucleotide sequence ID" value="XM_006825483.1"/>
</dbReference>
<evidence type="ECO:0000313" key="8">
    <source>
        <dbReference type="Proteomes" id="UP000694865"/>
    </source>
</evidence>
<name>A0ABM0MZV5_SACKO</name>
<evidence type="ECO:0000256" key="3">
    <source>
        <dbReference type="ARBA" id="ARBA00022989"/>
    </source>
</evidence>
<evidence type="ECO:0000313" key="9">
    <source>
        <dbReference type="RefSeq" id="XP_006825546.1"/>
    </source>
</evidence>
<gene>
    <name evidence="9" type="primary">LOC100371545</name>
</gene>
<feature type="transmembrane region" description="Helical" evidence="6">
    <location>
        <begin position="252"/>
        <end position="270"/>
    </location>
</feature>
<dbReference type="InterPro" id="IPR005828">
    <property type="entry name" value="MFS_sugar_transport-like"/>
</dbReference>